<feature type="compositionally biased region" description="Basic and acidic residues" evidence="9">
    <location>
        <begin position="86"/>
        <end position="108"/>
    </location>
</feature>
<dbReference type="GO" id="GO:0000118">
    <property type="term" value="C:histone deacetylase complex"/>
    <property type="evidence" value="ECO:0007669"/>
    <property type="project" value="TreeGrafter"/>
</dbReference>
<dbReference type="InterPro" id="IPR018866">
    <property type="entry name" value="Znf-4CXXC_R1"/>
</dbReference>
<name>A0A835E821_9POAL</name>
<dbReference type="Pfam" id="PF10497">
    <property type="entry name" value="zf-4CXXC_R1"/>
    <property type="match status" value="1"/>
</dbReference>
<feature type="compositionally biased region" description="Low complexity" evidence="9">
    <location>
        <begin position="324"/>
        <end position="335"/>
    </location>
</feature>
<accession>A0A835E821</accession>
<protein>
    <submittedName>
        <fullName evidence="12">Uncharacterized protein</fullName>
    </submittedName>
</protein>
<comment type="similarity">
    <text evidence="2">Belongs to the JARID1 histone demethylase family.</text>
</comment>
<comment type="caution">
    <text evidence="12">The sequence shown here is derived from an EMBL/GenBank/DDBJ whole genome shotgun (WGS) entry which is preliminary data.</text>
</comment>
<dbReference type="InterPro" id="IPR045109">
    <property type="entry name" value="LSDs-like"/>
</dbReference>
<feature type="compositionally biased region" description="Acidic residues" evidence="9">
    <location>
        <begin position="139"/>
        <end position="180"/>
    </location>
</feature>
<evidence type="ECO:0000256" key="9">
    <source>
        <dbReference type="SAM" id="MobiDB-lite"/>
    </source>
</evidence>
<comment type="caution">
    <text evidence="8">Lacks conserved residue(s) required for the propagation of feature annotation.</text>
</comment>
<dbReference type="GO" id="GO:0006357">
    <property type="term" value="P:regulation of transcription by RNA polymerase II"/>
    <property type="evidence" value="ECO:0007669"/>
    <property type="project" value="TreeGrafter"/>
</dbReference>
<dbReference type="AlphaFoldDB" id="A0A835E821"/>
<keyword evidence="5" id="KW-0804">Transcription</keyword>
<dbReference type="PROSITE" id="PS50089">
    <property type="entry name" value="ZF_RING_2"/>
    <property type="match status" value="1"/>
</dbReference>
<dbReference type="InterPro" id="IPR001841">
    <property type="entry name" value="Znf_RING"/>
</dbReference>
<dbReference type="GO" id="GO:0032454">
    <property type="term" value="F:histone H3K9 demethylase activity"/>
    <property type="evidence" value="ECO:0007669"/>
    <property type="project" value="InterPro"/>
</dbReference>
<evidence type="ECO:0000256" key="3">
    <source>
        <dbReference type="ARBA" id="ARBA00022723"/>
    </source>
</evidence>
<organism evidence="12 13">
    <name type="scientific">Digitaria exilis</name>
    <dbReference type="NCBI Taxonomy" id="1010633"/>
    <lineage>
        <taxon>Eukaryota</taxon>
        <taxon>Viridiplantae</taxon>
        <taxon>Streptophyta</taxon>
        <taxon>Embryophyta</taxon>
        <taxon>Tracheophyta</taxon>
        <taxon>Spermatophyta</taxon>
        <taxon>Magnoliopsida</taxon>
        <taxon>Liliopsida</taxon>
        <taxon>Poales</taxon>
        <taxon>Poaceae</taxon>
        <taxon>PACMAD clade</taxon>
        <taxon>Panicoideae</taxon>
        <taxon>Panicodae</taxon>
        <taxon>Paniceae</taxon>
        <taxon>Anthephorinae</taxon>
        <taxon>Digitaria</taxon>
    </lineage>
</organism>
<feature type="compositionally biased region" description="Basic and acidic residues" evidence="9">
    <location>
        <begin position="120"/>
        <end position="138"/>
    </location>
</feature>
<evidence type="ECO:0000256" key="2">
    <source>
        <dbReference type="ARBA" id="ARBA00006801"/>
    </source>
</evidence>
<keyword evidence="4" id="KW-0805">Transcription regulation</keyword>
<evidence type="ECO:0000256" key="8">
    <source>
        <dbReference type="PROSITE-ProRule" id="PRU01002"/>
    </source>
</evidence>
<feature type="region of interest" description="Disordered" evidence="9">
    <location>
        <begin position="610"/>
        <end position="654"/>
    </location>
</feature>
<keyword evidence="13" id="KW-1185">Reference proteome</keyword>
<feature type="compositionally biased region" description="Acidic residues" evidence="9">
    <location>
        <begin position="24"/>
        <end position="36"/>
    </location>
</feature>
<dbReference type="PANTHER" id="PTHR12549">
    <property type="entry name" value="JMJC DOMAIN-CONTAINING HISTONE DEMETHYLATION PROTEIN"/>
    <property type="match status" value="1"/>
</dbReference>
<evidence type="ECO:0000256" key="6">
    <source>
        <dbReference type="ARBA" id="ARBA00023242"/>
    </source>
</evidence>
<gene>
    <name evidence="12" type="ORF">HU200_051574</name>
</gene>
<evidence type="ECO:0000256" key="5">
    <source>
        <dbReference type="ARBA" id="ARBA00023163"/>
    </source>
</evidence>
<evidence type="ECO:0000256" key="7">
    <source>
        <dbReference type="PROSITE-ProRule" id="PRU00175"/>
    </source>
</evidence>
<feature type="compositionally biased region" description="Polar residues" evidence="9">
    <location>
        <begin position="297"/>
        <end position="311"/>
    </location>
</feature>
<proteinExistence type="inferred from homology"/>
<keyword evidence="7" id="KW-0862">Zinc</keyword>
<evidence type="ECO:0000259" key="10">
    <source>
        <dbReference type="PROSITE" id="PS50089"/>
    </source>
</evidence>
<dbReference type="OrthoDB" id="1934855at2759"/>
<feature type="domain" description="WRC" evidence="11">
    <location>
        <begin position="234"/>
        <end position="278"/>
    </location>
</feature>
<keyword evidence="3" id="KW-0479">Metal-binding</keyword>
<feature type="region of interest" description="Disordered" evidence="9">
    <location>
        <begin position="1"/>
        <end position="249"/>
    </location>
</feature>
<feature type="compositionally biased region" description="Basic residues" evidence="9">
    <location>
        <begin position="1"/>
        <end position="18"/>
    </location>
</feature>
<dbReference type="Proteomes" id="UP000636709">
    <property type="component" value="Unassembled WGS sequence"/>
</dbReference>
<dbReference type="PANTHER" id="PTHR12549:SF51">
    <property type="entry name" value="JMJC DOMAIN-CONTAINING PROTEIN"/>
    <property type="match status" value="1"/>
</dbReference>
<evidence type="ECO:0000313" key="13">
    <source>
        <dbReference type="Proteomes" id="UP000636709"/>
    </source>
</evidence>
<keyword evidence="7" id="KW-0863">Zinc-finger</keyword>
<evidence type="ECO:0000256" key="1">
    <source>
        <dbReference type="ARBA" id="ARBA00004123"/>
    </source>
</evidence>
<evidence type="ECO:0000313" key="12">
    <source>
        <dbReference type="EMBL" id="KAF8669241.1"/>
    </source>
</evidence>
<reference evidence="12" key="1">
    <citation type="submission" date="2020-07" db="EMBL/GenBank/DDBJ databases">
        <title>Genome sequence and genetic diversity analysis of an under-domesticated orphan crop, white fonio (Digitaria exilis).</title>
        <authorList>
            <person name="Bennetzen J.L."/>
            <person name="Chen S."/>
            <person name="Ma X."/>
            <person name="Wang X."/>
            <person name="Yssel A.E.J."/>
            <person name="Chaluvadi S.R."/>
            <person name="Johnson M."/>
            <person name="Gangashetty P."/>
            <person name="Hamidou F."/>
            <person name="Sanogo M.D."/>
            <person name="Zwaenepoel A."/>
            <person name="Wallace J."/>
            <person name="Van De Peer Y."/>
            <person name="Van Deynze A."/>
        </authorList>
    </citation>
    <scope>NUCLEOTIDE SEQUENCE</scope>
    <source>
        <tissue evidence="12">Leaves</tissue>
    </source>
</reference>
<comment type="subcellular location">
    <subcellularLocation>
        <location evidence="1">Nucleus</location>
    </subcellularLocation>
</comment>
<dbReference type="PROSITE" id="PS51667">
    <property type="entry name" value="WRC"/>
    <property type="match status" value="1"/>
</dbReference>
<dbReference type="GO" id="GO:0008270">
    <property type="term" value="F:zinc ion binding"/>
    <property type="evidence" value="ECO:0007669"/>
    <property type="project" value="UniProtKB-KW"/>
</dbReference>
<evidence type="ECO:0000256" key="4">
    <source>
        <dbReference type="ARBA" id="ARBA00023015"/>
    </source>
</evidence>
<dbReference type="Pfam" id="PF08879">
    <property type="entry name" value="WRC"/>
    <property type="match status" value="1"/>
</dbReference>
<dbReference type="GO" id="GO:0000785">
    <property type="term" value="C:chromatin"/>
    <property type="evidence" value="ECO:0007669"/>
    <property type="project" value="TreeGrafter"/>
</dbReference>
<feature type="compositionally biased region" description="Acidic residues" evidence="9">
    <location>
        <begin position="110"/>
        <end position="119"/>
    </location>
</feature>
<dbReference type="GO" id="GO:0031490">
    <property type="term" value="F:chromatin DNA binding"/>
    <property type="evidence" value="ECO:0007669"/>
    <property type="project" value="TreeGrafter"/>
</dbReference>
<feature type="compositionally biased region" description="Basic and acidic residues" evidence="9">
    <location>
        <begin position="236"/>
        <end position="247"/>
    </location>
</feature>
<feature type="region of interest" description="Disordered" evidence="9">
    <location>
        <begin position="288"/>
        <end position="335"/>
    </location>
</feature>
<evidence type="ECO:0000259" key="11">
    <source>
        <dbReference type="PROSITE" id="PS51667"/>
    </source>
</evidence>
<feature type="compositionally biased region" description="Polar residues" evidence="9">
    <location>
        <begin position="632"/>
        <end position="654"/>
    </location>
</feature>
<keyword evidence="6" id="KW-0539">Nucleus</keyword>
<dbReference type="InterPro" id="IPR014977">
    <property type="entry name" value="WRC_dom"/>
</dbReference>
<feature type="domain" description="RING-type" evidence="10">
    <location>
        <begin position="395"/>
        <end position="441"/>
    </location>
</feature>
<sequence length="654" mass="70530">MPPRRGRGKGRGRGKPRAKAPEPEPVEEAVESEVEAEDAKMEEVAGGEAESGDSKEEESGSDAESMDAEAKDEAGENGAEEMVAEPEAKAGEAKAEAPKAEKEAKADASDASDDEGEDSGSEREADAKGADPKAKEEGSDGEDEEEGAETDGESEEETAEPGGENEDAGEDSDSEGDAAEESPPPSPPSRGRRRKRAATPEPAPEDDEAEETPTPSRRRRRRKSGERGDSPPALPDHLRCRRSDGKKWRCSGRALPTVSFCEYHYTKANKSKKLPADGEILAVALQRQKNKRKGRKSINTPASPQATTSNRQTRDLPNGLMTISPGSSGAAALSSPVTTKVGVEIPAPIRRCYRSKNAEPLPVGPVKVTELIFDCSQLIVVPRGMSMTKSVPRTCHRCGLTKSARVANCKNCEKNFCNSCINKWYSEMSRKDIKTRCPVCRGLCDCKKCALGQTKGTMRKESPTGEGKILSIKISNHQFYKLLPVKLDQEQLDELELEAKIQGTKISDVRVQVAENGQSESLYCNNCKHAASQFLRCCPACPFKLCLSCCHKIREGNMSESTPEDKFKNRLLQQESVHEDGSITCPSIELGGCGDALLNLIYASPSGLSEELSSEDELDAPGNHSGVKDAQVHSSPVPESNGRLSSPQTETVST</sequence>
<dbReference type="GO" id="GO:0003712">
    <property type="term" value="F:transcription coregulator activity"/>
    <property type="evidence" value="ECO:0007669"/>
    <property type="project" value="TreeGrafter"/>
</dbReference>
<dbReference type="EMBL" id="JACEFO010002272">
    <property type="protein sequence ID" value="KAF8669241.1"/>
    <property type="molecule type" value="Genomic_DNA"/>
</dbReference>